<dbReference type="InterPro" id="IPR017907">
    <property type="entry name" value="Znf_RING_CS"/>
</dbReference>
<dbReference type="SMART" id="SM00184">
    <property type="entry name" value="RING"/>
    <property type="match status" value="1"/>
</dbReference>
<gene>
    <name evidence="6" type="primary">RN141</name>
    <name evidence="6" type="ORF">TR87291</name>
</gene>
<dbReference type="PROSITE" id="PS00518">
    <property type="entry name" value="ZF_RING_1"/>
    <property type="match status" value="1"/>
</dbReference>
<dbReference type="GO" id="GO:0008270">
    <property type="term" value="F:zinc ion binding"/>
    <property type="evidence" value="ECO:0007669"/>
    <property type="project" value="UniProtKB-KW"/>
</dbReference>
<evidence type="ECO:0000256" key="1">
    <source>
        <dbReference type="ARBA" id="ARBA00022723"/>
    </source>
</evidence>
<keyword evidence="2 4" id="KW-0863">Zinc-finger</keyword>
<dbReference type="InterPro" id="IPR013083">
    <property type="entry name" value="Znf_RING/FYVE/PHD"/>
</dbReference>
<dbReference type="Pfam" id="PF00097">
    <property type="entry name" value="zf-C3HC4"/>
    <property type="match status" value="1"/>
</dbReference>
<keyword evidence="3" id="KW-0862">Zinc</keyword>
<dbReference type="InterPro" id="IPR018957">
    <property type="entry name" value="Znf_C3HC4_RING-type"/>
</dbReference>
<protein>
    <submittedName>
        <fullName evidence="6">RING finger protein 141</fullName>
    </submittedName>
</protein>
<dbReference type="EMBL" id="GEEE01011894">
    <property type="protein sequence ID" value="JAP51331.1"/>
    <property type="molecule type" value="Transcribed_RNA"/>
</dbReference>
<evidence type="ECO:0000256" key="3">
    <source>
        <dbReference type="ARBA" id="ARBA00022833"/>
    </source>
</evidence>
<dbReference type="SUPFAM" id="SSF57850">
    <property type="entry name" value="RING/U-box"/>
    <property type="match status" value="1"/>
</dbReference>
<accession>A0A0X3PHA1</accession>
<organism evidence="6">
    <name type="scientific">Schistocephalus solidus</name>
    <name type="common">Tapeworm</name>
    <dbReference type="NCBI Taxonomy" id="70667"/>
    <lineage>
        <taxon>Eukaryota</taxon>
        <taxon>Metazoa</taxon>
        <taxon>Spiralia</taxon>
        <taxon>Lophotrochozoa</taxon>
        <taxon>Platyhelminthes</taxon>
        <taxon>Cestoda</taxon>
        <taxon>Eucestoda</taxon>
        <taxon>Diphyllobothriidea</taxon>
        <taxon>Diphyllobothriidae</taxon>
        <taxon>Schistocephalus</taxon>
    </lineage>
</organism>
<dbReference type="Gene3D" id="3.30.40.10">
    <property type="entry name" value="Zinc/RING finger domain, C3HC4 (zinc finger)"/>
    <property type="match status" value="1"/>
</dbReference>
<name>A0A0X3PHA1_SCHSO</name>
<feature type="domain" description="RING-type" evidence="5">
    <location>
        <begin position="142"/>
        <end position="200"/>
    </location>
</feature>
<evidence type="ECO:0000259" key="5">
    <source>
        <dbReference type="PROSITE" id="PS50089"/>
    </source>
</evidence>
<proteinExistence type="predicted"/>
<dbReference type="InterPro" id="IPR001841">
    <property type="entry name" value="Znf_RING"/>
</dbReference>
<reference evidence="6" key="1">
    <citation type="submission" date="2016-01" db="EMBL/GenBank/DDBJ databases">
        <title>Reference transcriptome for the parasite Schistocephalus solidus: insights into the molecular evolution of parasitism.</title>
        <authorList>
            <person name="Hebert F.O."/>
            <person name="Grambauer S."/>
            <person name="Barber I."/>
            <person name="Landry C.R."/>
            <person name="Aubin-Horth N."/>
        </authorList>
    </citation>
    <scope>NUCLEOTIDE SEQUENCE</scope>
</reference>
<evidence type="ECO:0000313" key="6">
    <source>
        <dbReference type="EMBL" id="JAP51331.1"/>
    </source>
</evidence>
<evidence type="ECO:0000256" key="2">
    <source>
        <dbReference type="ARBA" id="ARBA00022771"/>
    </source>
</evidence>
<sequence length="246" mass="27648">MNLSRLSSLKYSIGVTTNTLGHCTKDYFQQLLCVDNRVRALSFDDVETMVSSVNFILRNLYVPEQTLVEFALAPMKPSNPLWRLILNIICNIKNSNTGELLMSRILTLKQFSVLYVEIKHLQFIPHDSNIPVAHTVNSEDLCIMCCDAPPNSILPCAHSFCRNCINAWVKSELRLPSISSAGNCPSETEWSNRQQCPICRDPCPRSSDAWDVLSEADTRTCKAEMAITVLNLIKNSGSPYRPPQPQ</sequence>
<dbReference type="PROSITE" id="PS50089">
    <property type="entry name" value="ZF_RING_2"/>
    <property type="match status" value="1"/>
</dbReference>
<dbReference type="AlphaFoldDB" id="A0A0X3PHA1"/>
<evidence type="ECO:0000256" key="4">
    <source>
        <dbReference type="PROSITE-ProRule" id="PRU00175"/>
    </source>
</evidence>
<keyword evidence="1" id="KW-0479">Metal-binding</keyword>